<keyword evidence="2" id="KW-0288">FMN</keyword>
<accession>A0A3A3ZIT8</accession>
<dbReference type="InterPro" id="IPR029039">
    <property type="entry name" value="Flavoprotein-like_sf"/>
</dbReference>
<feature type="domain" description="NADPH-dependent FMN reductase-like" evidence="5">
    <location>
        <begin position="4"/>
        <end position="131"/>
    </location>
</feature>
<dbReference type="InterPro" id="IPR005025">
    <property type="entry name" value="FMN_Rdtase-like_dom"/>
</dbReference>
<dbReference type="PANTHER" id="PTHR43408:SF2">
    <property type="entry name" value="FMN REDUCTASE (NADPH)"/>
    <property type="match status" value="1"/>
</dbReference>
<dbReference type="EMBL" id="QZEZ01000005">
    <property type="protein sequence ID" value="RJK95456.1"/>
    <property type="molecule type" value="Genomic_DNA"/>
</dbReference>
<evidence type="ECO:0000313" key="7">
    <source>
        <dbReference type="Proteomes" id="UP000265614"/>
    </source>
</evidence>
<proteinExistence type="predicted"/>
<gene>
    <name evidence="6" type="ORF">D5H78_12480</name>
</gene>
<dbReference type="InterPro" id="IPR051814">
    <property type="entry name" value="NAD(P)H-dep_FMN_reductase"/>
</dbReference>
<dbReference type="PANTHER" id="PTHR43408">
    <property type="entry name" value="FMN REDUCTASE (NADPH)"/>
    <property type="match status" value="1"/>
</dbReference>
<dbReference type="Pfam" id="PF03358">
    <property type="entry name" value="FMN_red"/>
    <property type="match status" value="1"/>
</dbReference>
<evidence type="ECO:0000256" key="3">
    <source>
        <dbReference type="ARBA" id="ARBA00023002"/>
    </source>
</evidence>
<dbReference type="Gene3D" id="3.40.50.360">
    <property type="match status" value="1"/>
</dbReference>
<dbReference type="GO" id="GO:0016491">
    <property type="term" value="F:oxidoreductase activity"/>
    <property type="evidence" value="ECO:0007669"/>
    <property type="project" value="UniProtKB-KW"/>
</dbReference>
<organism evidence="6 7">
    <name type="scientific">Vallicoccus soli</name>
    <dbReference type="NCBI Taxonomy" id="2339232"/>
    <lineage>
        <taxon>Bacteria</taxon>
        <taxon>Bacillati</taxon>
        <taxon>Actinomycetota</taxon>
        <taxon>Actinomycetes</taxon>
        <taxon>Motilibacterales</taxon>
        <taxon>Vallicoccaceae</taxon>
        <taxon>Vallicoccus</taxon>
    </lineage>
</organism>
<dbReference type="Proteomes" id="UP000265614">
    <property type="component" value="Unassembled WGS sequence"/>
</dbReference>
<protein>
    <submittedName>
        <fullName evidence="6">NADPH-dependent oxidoreductase</fullName>
    </submittedName>
</protein>
<dbReference type="SUPFAM" id="SSF52218">
    <property type="entry name" value="Flavoproteins"/>
    <property type="match status" value="1"/>
</dbReference>
<comment type="caution">
    <text evidence="6">The sequence shown here is derived from an EMBL/GenBank/DDBJ whole genome shotgun (WGS) entry which is preliminary data.</text>
</comment>
<feature type="region of interest" description="Disordered" evidence="4">
    <location>
        <begin position="1"/>
        <end position="21"/>
    </location>
</feature>
<evidence type="ECO:0000256" key="1">
    <source>
        <dbReference type="ARBA" id="ARBA00022630"/>
    </source>
</evidence>
<dbReference type="RefSeq" id="WP_119950809.1">
    <property type="nucleotide sequence ID" value="NZ_QZEZ01000005.1"/>
</dbReference>
<evidence type="ECO:0000256" key="4">
    <source>
        <dbReference type="SAM" id="MobiDB-lite"/>
    </source>
</evidence>
<keyword evidence="3" id="KW-0560">Oxidoreductase</keyword>
<dbReference type="OrthoDB" id="1643408at2"/>
<evidence type="ECO:0000256" key="2">
    <source>
        <dbReference type="ARBA" id="ARBA00022643"/>
    </source>
</evidence>
<dbReference type="AlphaFoldDB" id="A0A3A3ZIT8"/>
<reference evidence="6 7" key="1">
    <citation type="submission" date="2018-09" db="EMBL/GenBank/DDBJ databases">
        <title>YIM 75000 draft genome.</title>
        <authorList>
            <person name="Tang S."/>
            <person name="Feng Y."/>
        </authorList>
    </citation>
    <scope>NUCLEOTIDE SEQUENCE [LARGE SCALE GENOMIC DNA]</scope>
    <source>
        <strain evidence="6 7">YIM 75000</strain>
    </source>
</reference>
<name>A0A3A3ZIT8_9ACTN</name>
<evidence type="ECO:0000259" key="5">
    <source>
        <dbReference type="Pfam" id="PF03358"/>
    </source>
</evidence>
<sequence>MSGVAAVVGNPRPGSRTRGAAEALGRAASGGGEVPVVDLAALGPALLAPGDPAVLEAARTVGTAAVVVVATPAYRGSFTGLLKLFLDGLPPGALEGALAVPLVVAGSPGHLRTADAHLRLVLAELGADLPGASLLVQERDLPDLPTRAAAWVAGHAAALPAAPAPTLEVPS</sequence>
<keyword evidence="1" id="KW-0285">Flavoprotein</keyword>
<evidence type="ECO:0000313" key="6">
    <source>
        <dbReference type="EMBL" id="RJK95456.1"/>
    </source>
</evidence>
<keyword evidence="7" id="KW-1185">Reference proteome</keyword>